<name>A0A4D4KPF2_9ACTN</name>
<protein>
    <submittedName>
        <fullName evidence="1">Uncharacterized protein</fullName>
    </submittedName>
</protein>
<keyword evidence="2" id="KW-1185">Reference proteome</keyword>
<dbReference type="AlphaFoldDB" id="A0A4D4KPF2"/>
<dbReference type="Proteomes" id="UP000299290">
    <property type="component" value="Unassembled WGS sequence"/>
</dbReference>
<comment type="caution">
    <text evidence="1">The sequence shown here is derived from an EMBL/GenBank/DDBJ whole genome shotgun (WGS) entry which is preliminary data.</text>
</comment>
<proteinExistence type="predicted"/>
<evidence type="ECO:0000313" key="1">
    <source>
        <dbReference type="EMBL" id="GDY48307.1"/>
    </source>
</evidence>
<sequence>MVPERADSAATMALPRAVQPRGLWVGLEGFDPLSLENRVEGLGIYAVPVTDHKAQRLKAHAHLKRTIADLLVVHCAVGCTLTPAMRRRRVPCSRKTSA</sequence>
<dbReference type="EMBL" id="BJHV01000001">
    <property type="protein sequence ID" value="GDY48307.1"/>
    <property type="molecule type" value="Genomic_DNA"/>
</dbReference>
<reference evidence="1 2" key="1">
    <citation type="journal article" date="2020" name="Int. J. Syst. Evol. Microbiol.">
        <title>Reclassification of Streptomyces castelarensis and Streptomyces sporoclivatus as later heterotypic synonyms of Streptomyces antimycoticus.</title>
        <authorList>
            <person name="Komaki H."/>
            <person name="Tamura T."/>
        </authorList>
    </citation>
    <scope>NUCLEOTIDE SEQUENCE [LARGE SCALE GENOMIC DNA]</scope>
    <source>
        <strain evidence="1 2">NBRC 12839</strain>
    </source>
</reference>
<evidence type="ECO:0000313" key="2">
    <source>
        <dbReference type="Proteomes" id="UP000299290"/>
    </source>
</evidence>
<accession>A0A4D4KPF2</accession>
<organism evidence="1 2">
    <name type="scientific">Streptomyces antimycoticus</name>
    <dbReference type="NCBI Taxonomy" id="68175"/>
    <lineage>
        <taxon>Bacteria</taxon>
        <taxon>Bacillati</taxon>
        <taxon>Actinomycetota</taxon>
        <taxon>Actinomycetes</taxon>
        <taxon>Kitasatosporales</taxon>
        <taxon>Streptomycetaceae</taxon>
        <taxon>Streptomyces</taxon>
        <taxon>Streptomyces violaceusniger group</taxon>
    </lineage>
</organism>
<gene>
    <name evidence="1" type="ORF">SANT12839_091890</name>
</gene>